<feature type="transmembrane region" description="Helical" evidence="1">
    <location>
        <begin position="6"/>
        <end position="28"/>
    </location>
</feature>
<evidence type="ECO:0000256" key="1">
    <source>
        <dbReference type="SAM" id="Phobius"/>
    </source>
</evidence>
<sequence>MPAAAWATIVIAALIIAVAGIGLLRVILHLRHVSQTLAALDGGVGAIVASTSTVPSRLTSVNANLKPVRDFCAGV</sequence>
<proteinExistence type="predicted"/>
<accession>A0A511DB83</accession>
<evidence type="ECO:0000313" key="3">
    <source>
        <dbReference type="Proteomes" id="UP000321685"/>
    </source>
</evidence>
<comment type="caution">
    <text evidence="2">The sequence shown here is derived from an EMBL/GenBank/DDBJ whole genome shotgun (WGS) entry which is preliminary data.</text>
</comment>
<keyword evidence="3" id="KW-1185">Reference proteome</keyword>
<gene>
    <name evidence="2" type="ORF">PSU4_05970</name>
</gene>
<protein>
    <submittedName>
        <fullName evidence="2">Uncharacterized protein</fullName>
    </submittedName>
</protein>
<dbReference type="Proteomes" id="UP000321685">
    <property type="component" value="Unassembled WGS sequence"/>
</dbReference>
<name>A0A511DB83_9PSEU</name>
<keyword evidence="1" id="KW-1133">Transmembrane helix</keyword>
<dbReference type="RefSeq" id="WP_147102374.1">
    <property type="nucleotide sequence ID" value="NZ_BJVJ01000003.1"/>
</dbReference>
<organism evidence="2 3">
    <name type="scientific">Pseudonocardia sulfidoxydans NBRC 16205</name>
    <dbReference type="NCBI Taxonomy" id="1223511"/>
    <lineage>
        <taxon>Bacteria</taxon>
        <taxon>Bacillati</taxon>
        <taxon>Actinomycetota</taxon>
        <taxon>Actinomycetes</taxon>
        <taxon>Pseudonocardiales</taxon>
        <taxon>Pseudonocardiaceae</taxon>
        <taxon>Pseudonocardia</taxon>
    </lineage>
</organism>
<dbReference type="AlphaFoldDB" id="A0A511DB83"/>
<dbReference type="EMBL" id="BJVJ01000003">
    <property type="protein sequence ID" value="GEL21643.1"/>
    <property type="molecule type" value="Genomic_DNA"/>
</dbReference>
<evidence type="ECO:0000313" key="2">
    <source>
        <dbReference type="EMBL" id="GEL21643.1"/>
    </source>
</evidence>
<dbReference type="OrthoDB" id="3579238at2"/>
<keyword evidence="1" id="KW-0472">Membrane</keyword>
<keyword evidence="1" id="KW-0812">Transmembrane</keyword>
<reference evidence="2 3" key="1">
    <citation type="submission" date="2019-07" db="EMBL/GenBank/DDBJ databases">
        <title>Whole genome shotgun sequence of Pseudonocardia sulfidoxydans NBRC 16205.</title>
        <authorList>
            <person name="Hosoyama A."/>
            <person name="Uohara A."/>
            <person name="Ohji S."/>
            <person name="Ichikawa N."/>
        </authorList>
    </citation>
    <scope>NUCLEOTIDE SEQUENCE [LARGE SCALE GENOMIC DNA]</scope>
    <source>
        <strain evidence="2 3">NBRC 16205</strain>
    </source>
</reference>